<proteinExistence type="predicted"/>
<comment type="caution">
    <text evidence="2">The sequence shown here is derived from an EMBL/GenBank/DDBJ whole genome shotgun (WGS) entry which is preliminary data.</text>
</comment>
<dbReference type="PROSITE" id="PS51925">
    <property type="entry name" value="SWIB_MDM2"/>
    <property type="match status" value="1"/>
</dbReference>
<dbReference type="Proteomes" id="UP000249725">
    <property type="component" value="Unassembled WGS sequence"/>
</dbReference>
<dbReference type="SUPFAM" id="SSF47592">
    <property type="entry name" value="SWIB/MDM2 domain"/>
    <property type="match status" value="1"/>
</dbReference>
<dbReference type="InterPro" id="IPR036885">
    <property type="entry name" value="SWIB_MDM2_dom_sf"/>
</dbReference>
<dbReference type="CDD" id="cd10567">
    <property type="entry name" value="SWIB-MDM2_like"/>
    <property type="match status" value="1"/>
</dbReference>
<evidence type="ECO:0000313" key="2">
    <source>
        <dbReference type="EMBL" id="RAK52838.1"/>
    </source>
</evidence>
<sequence length="86" mass="9645">MADTKKTNALQKPLTPSPELAAVVGSAQLSRGEVVSKIWDYIKKNNLQNPENKREIVADDKLKPVFSGKDKVSMFEMNKHLAQHLK</sequence>
<dbReference type="InterPro" id="IPR003121">
    <property type="entry name" value="SWIB_MDM2_domain"/>
</dbReference>
<gene>
    <name evidence="2" type="ORF">DJ018_11700</name>
</gene>
<reference evidence="3" key="1">
    <citation type="submission" date="2018-05" db="EMBL/GenBank/DDBJ databases">
        <authorList>
            <person name="Li X."/>
        </authorList>
    </citation>
    <scope>NUCLEOTIDE SEQUENCE [LARGE SCALE GENOMIC DNA]</scope>
    <source>
        <strain evidence="3">YIM 73061</strain>
    </source>
</reference>
<organism evidence="2 3">
    <name type="scientific">Phenylobacterium deserti</name>
    <dbReference type="NCBI Taxonomy" id="1914756"/>
    <lineage>
        <taxon>Bacteria</taxon>
        <taxon>Pseudomonadati</taxon>
        <taxon>Pseudomonadota</taxon>
        <taxon>Alphaproteobacteria</taxon>
        <taxon>Caulobacterales</taxon>
        <taxon>Caulobacteraceae</taxon>
        <taxon>Phenylobacterium</taxon>
    </lineage>
</organism>
<dbReference type="InterPro" id="IPR019835">
    <property type="entry name" value="SWIB_domain"/>
</dbReference>
<dbReference type="AlphaFoldDB" id="A0A328AJ12"/>
<protein>
    <recommendedName>
        <fullName evidence="1">DM2 domain-containing protein</fullName>
    </recommendedName>
</protein>
<dbReference type="Gene3D" id="1.10.245.10">
    <property type="entry name" value="SWIB/MDM2 domain"/>
    <property type="match status" value="1"/>
</dbReference>
<accession>A0A328AJ12</accession>
<keyword evidence="3" id="KW-1185">Reference proteome</keyword>
<dbReference type="OrthoDB" id="8019446at2"/>
<dbReference type="SMART" id="SM00151">
    <property type="entry name" value="SWIB"/>
    <property type="match status" value="1"/>
</dbReference>
<name>A0A328AJ12_9CAUL</name>
<dbReference type="RefSeq" id="WP_111515123.1">
    <property type="nucleotide sequence ID" value="NZ_QFYR01000002.1"/>
</dbReference>
<evidence type="ECO:0000313" key="3">
    <source>
        <dbReference type="Proteomes" id="UP000249725"/>
    </source>
</evidence>
<dbReference type="EMBL" id="QFYR01000002">
    <property type="protein sequence ID" value="RAK52838.1"/>
    <property type="molecule type" value="Genomic_DNA"/>
</dbReference>
<dbReference type="Pfam" id="PF02201">
    <property type="entry name" value="SWIB"/>
    <property type="match status" value="1"/>
</dbReference>
<evidence type="ECO:0000259" key="1">
    <source>
        <dbReference type="PROSITE" id="PS51925"/>
    </source>
</evidence>
<feature type="domain" description="DM2" evidence="1">
    <location>
        <begin position="9"/>
        <end position="86"/>
    </location>
</feature>
<dbReference type="PANTHER" id="PTHR13844">
    <property type="entry name" value="SWI/SNF-RELATED MATRIX-ASSOCIATED ACTIN-DEPENDENT REGULATOR OF CHROMATIN SUBFAMILY D"/>
    <property type="match status" value="1"/>
</dbReference>